<evidence type="ECO:0000313" key="3">
    <source>
        <dbReference type="Proteomes" id="UP001559025"/>
    </source>
</evidence>
<organism evidence="2 3">
    <name type="scientific">Neoaquamicrobium sediminum</name>
    <dbReference type="NCBI Taxonomy" id="1849104"/>
    <lineage>
        <taxon>Bacteria</taxon>
        <taxon>Pseudomonadati</taxon>
        <taxon>Pseudomonadota</taxon>
        <taxon>Alphaproteobacteria</taxon>
        <taxon>Hyphomicrobiales</taxon>
        <taxon>Phyllobacteriaceae</taxon>
        <taxon>Neoaquamicrobium</taxon>
    </lineage>
</organism>
<name>A0ABV3WWS3_9HYPH</name>
<comment type="caution">
    <text evidence="2">The sequence shown here is derived from an EMBL/GenBank/DDBJ whole genome shotgun (WGS) entry which is preliminary data.</text>
</comment>
<reference evidence="2 3" key="1">
    <citation type="submission" date="2024-01" db="EMBL/GenBank/DDBJ databases">
        <title>New evidence supports the origin of RcGTA from prophage.</title>
        <authorList>
            <person name="Xu Y."/>
            <person name="Liu B."/>
            <person name="Chen F."/>
        </authorList>
    </citation>
    <scope>NUCLEOTIDE SEQUENCE [LARGE SCALE GENOMIC DNA]</scope>
    <source>
        <strain evidence="2 3">CBW1107-2</strain>
    </source>
</reference>
<dbReference type="Gene3D" id="3.10.450.50">
    <property type="match status" value="1"/>
</dbReference>
<accession>A0ABV3WWS3</accession>
<dbReference type="EMBL" id="JAZHFV010000004">
    <property type="protein sequence ID" value="MEX4008519.1"/>
    <property type="molecule type" value="Genomic_DNA"/>
</dbReference>
<gene>
    <name evidence="2" type="ORF">V1479_14495</name>
</gene>
<evidence type="ECO:0000259" key="1">
    <source>
        <dbReference type="Pfam" id="PF12680"/>
    </source>
</evidence>
<feature type="domain" description="SnoaL-like" evidence="1">
    <location>
        <begin position="12"/>
        <end position="111"/>
    </location>
</feature>
<dbReference type="Proteomes" id="UP001559025">
    <property type="component" value="Unassembled WGS sequence"/>
</dbReference>
<proteinExistence type="predicted"/>
<protein>
    <submittedName>
        <fullName evidence="2">Nuclear transport factor 2 family protein</fullName>
    </submittedName>
</protein>
<dbReference type="Pfam" id="PF12680">
    <property type="entry name" value="SnoaL_2"/>
    <property type="match status" value="1"/>
</dbReference>
<dbReference type="InterPro" id="IPR032710">
    <property type="entry name" value="NTF2-like_dom_sf"/>
</dbReference>
<sequence>MTMTPDEAEIFVRSFEAAWAKRDGEAMRELWHPDGLLFTPVVDRPVSPNELPKLVAAQIRIAPDLAWHLLDWAARGSLVYVEWRVTQTIADTPIEWRGMDRFLLEDGRIREEHVFADTTPMRLMAAPDADRNRLAAASKSSVSPTPMIRL</sequence>
<dbReference type="SUPFAM" id="SSF54427">
    <property type="entry name" value="NTF2-like"/>
    <property type="match status" value="1"/>
</dbReference>
<keyword evidence="3" id="KW-1185">Reference proteome</keyword>
<evidence type="ECO:0000313" key="2">
    <source>
        <dbReference type="EMBL" id="MEX4008519.1"/>
    </source>
</evidence>
<dbReference type="RefSeq" id="WP_368803534.1">
    <property type="nucleotide sequence ID" value="NZ_JAZHFV010000004.1"/>
</dbReference>
<dbReference type="InterPro" id="IPR037401">
    <property type="entry name" value="SnoaL-like"/>
</dbReference>